<evidence type="ECO:0000313" key="2">
    <source>
        <dbReference type="Proteomes" id="UP000887578"/>
    </source>
</evidence>
<evidence type="ECO:0000313" key="3">
    <source>
        <dbReference type="WBParaSite" id="PDA_v2.g9730.t1"/>
    </source>
</evidence>
<reference evidence="3" key="1">
    <citation type="submission" date="2022-11" db="UniProtKB">
        <authorList>
            <consortium name="WormBaseParasite"/>
        </authorList>
    </citation>
    <scope>IDENTIFICATION</scope>
</reference>
<dbReference type="Pfam" id="PF24642">
    <property type="entry name" value="DUF7636"/>
    <property type="match status" value="1"/>
</dbReference>
<name>A0A914R0I2_9BILA</name>
<proteinExistence type="predicted"/>
<protein>
    <recommendedName>
        <fullName evidence="1">DUF7636 domain-containing protein</fullName>
    </recommendedName>
</protein>
<feature type="domain" description="DUF7636" evidence="1">
    <location>
        <begin position="2"/>
        <end position="99"/>
    </location>
</feature>
<accession>A0A914R0I2</accession>
<organism evidence="2 3">
    <name type="scientific">Panagrolaimus davidi</name>
    <dbReference type="NCBI Taxonomy" id="227884"/>
    <lineage>
        <taxon>Eukaryota</taxon>
        <taxon>Metazoa</taxon>
        <taxon>Ecdysozoa</taxon>
        <taxon>Nematoda</taxon>
        <taxon>Chromadorea</taxon>
        <taxon>Rhabditida</taxon>
        <taxon>Tylenchina</taxon>
        <taxon>Panagrolaimomorpha</taxon>
        <taxon>Panagrolaimoidea</taxon>
        <taxon>Panagrolaimidae</taxon>
        <taxon>Panagrolaimus</taxon>
    </lineage>
</organism>
<sequence>MILSYPPFVISIPDYWSGDFSLNYDILKDASGCVDVAVRLRKNKGRFHYFTVACEGNLKSCLTLERLLTPYLKYDQSISFSQMKQRKTKVMQNLLEKLFGFIPPSEPNESLHHSNSAPGRFITRKRDQFHCEAPRFGFMSHRKE</sequence>
<keyword evidence="2" id="KW-1185">Reference proteome</keyword>
<dbReference type="Proteomes" id="UP000887578">
    <property type="component" value="Unplaced"/>
</dbReference>
<dbReference type="AlphaFoldDB" id="A0A914R0I2"/>
<evidence type="ECO:0000259" key="1">
    <source>
        <dbReference type="Pfam" id="PF24642"/>
    </source>
</evidence>
<dbReference type="InterPro" id="IPR056053">
    <property type="entry name" value="DUF7636"/>
</dbReference>
<dbReference type="WBParaSite" id="PDA_v2.g9730.t1">
    <property type="protein sequence ID" value="PDA_v2.g9730.t1"/>
    <property type="gene ID" value="PDA_v2.g9730"/>
</dbReference>